<feature type="transmembrane region" description="Helical" evidence="1">
    <location>
        <begin position="35"/>
        <end position="53"/>
    </location>
</feature>
<name>A0A9D1VK21_9FIRM</name>
<sequence>MKKIVTKTAAALSGILMLFAAVSAGPGLAAAMADLMGYMIYLSVFAAPVWYFSKKTKCNY</sequence>
<gene>
    <name evidence="3" type="ORF">H9738_02970</name>
</gene>
<dbReference type="Proteomes" id="UP000824230">
    <property type="component" value="Unassembled WGS sequence"/>
</dbReference>
<organism evidence="3 4">
    <name type="scientific">Candidatus Blautia pullistercoris</name>
    <dbReference type="NCBI Taxonomy" id="2838499"/>
    <lineage>
        <taxon>Bacteria</taxon>
        <taxon>Bacillati</taxon>
        <taxon>Bacillota</taxon>
        <taxon>Clostridia</taxon>
        <taxon>Lachnospirales</taxon>
        <taxon>Lachnospiraceae</taxon>
        <taxon>Blautia</taxon>
    </lineage>
</organism>
<keyword evidence="2" id="KW-0732">Signal</keyword>
<protein>
    <submittedName>
        <fullName evidence="3">Uncharacterized protein</fullName>
    </submittedName>
</protein>
<accession>A0A9D1VK21</accession>
<evidence type="ECO:0000313" key="4">
    <source>
        <dbReference type="Proteomes" id="UP000824230"/>
    </source>
</evidence>
<evidence type="ECO:0000256" key="2">
    <source>
        <dbReference type="SAM" id="SignalP"/>
    </source>
</evidence>
<reference evidence="3" key="1">
    <citation type="journal article" date="2021" name="PeerJ">
        <title>Extensive microbial diversity within the chicken gut microbiome revealed by metagenomics and culture.</title>
        <authorList>
            <person name="Gilroy R."/>
            <person name="Ravi A."/>
            <person name="Getino M."/>
            <person name="Pursley I."/>
            <person name="Horton D.L."/>
            <person name="Alikhan N.F."/>
            <person name="Baker D."/>
            <person name="Gharbi K."/>
            <person name="Hall N."/>
            <person name="Watson M."/>
            <person name="Adriaenssens E.M."/>
            <person name="Foster-Nyarko E."/>
            <person name="Jarju S."/>
            <person name="Secka A."/>
            <person name="Antonio M."/>
            <person name="Oren A."/>
            <person name="Chaudhuri R.R."/>
            <person name="La Ragione R."/>
            <person name="Hildebrand F."/>
            <person name="Pallen M.J."/>
        </authorList>
    </citation>
    <scope>NUCLEOTIDE SEQUENCE</scope>
    <source>
        <strain evidence="3">ChiHjej12B11-1927</strain>
    </source>
</reference>
<keyword evidence="1" id="KW-0472">Membrane</keyword>
<evidence type="ECO:0000313" key="3">
    <source>
        <dbReference type="EMBL" id="HIX36820.1"/>
    </source>
</evidence>
<keyword evidence="1" id="KW-1133">Transmembrane helix</keyword>
<comment type="caution">
    <text evidence="3">The sequence shown here is derived from an EMBL/GenBank/DDBJ whole genome shotgun (WGS) entry which is preliminary data.</text>
</comment>
<feature type="chain" id="PRO_5039216979" evidence="2">
    <location>
        <begin position="25"/>
        <end position="60"/>
    </location>
</feature>
<dbReference type="EMBL" id="DXFG01000057">
    <property type="protein sequence ID" value="HIX36820.1"/>
    <property type="molecule type" value="Genomic_DNA"/>
</dbReference>
<dbReference type="AlphaFoldDB" id="A0A9D1VK21"/>
<keyword evidence="1" id="KW-0812">Transmembrane</keyword>
<proteinExistence type="predicted"/>
<feature type="signal peptide" evidence="2">
    <location>
        <begin position="1"/>
        <end position="24"/>
    </location>
</feature>
<reference evidence="3" key="2">
    <citation type="submission" date="2021-04" db="EMBL/GenBank/DDBJ databases">
        <authorList>
            <person name="Gilroy R."/>
        </authorList>
    </citation>
    <scope>NUCLEOTIDE SEQUENCE</scope>
    <source>
        <strain evidence="3">ChiHjej12B11-1927</strain>
    </source>
</reference>
<evidence type="ECO:0000256" key="1">
    <source>
        <dbReference type="SAM" id="Phobius"/>
    </source>
</evidence>